<comment type="caution">
    <text evidence="1">The sequence shown here is derived from an EMBL/GenBank/DDBJ whole genome shotgun (WGS) entry which is preliminary data.</text>
</comment>
<dbReference type="AlphaFoldDB" id="A0AA42KMN5"/>
<protein>
    <submittedName>
        <fullName evidence="1">Uncharacterized protein</fullName>
    </submittedName>
</protein>
<proteinExistence type="predicted"/>
<dbReference type="EMBL" id="JAODYY010000028">
    <property type="protein sequence ID" value="MDH0127118.1"/>
    <property type="molecule type" value="Genomic_DNA"/>
</dbReference>
<name>A0AA42KMN5_9HYPH</name>
<accession>A0AA42KMN5</accession>
<sequence>MSDTTFSMNAIREAFPEARYGSVKSAQYEAFRFLCRRVSKEMTMRRVRSIWEGAARRIDGEEKDALREAKIEEARREQRDIRQRLTKIDAFLASVDAGRDSTSSAEIR</sequence>
<reference evidence="1" key="1">
    <citation type="submission" date="2022-09" db="EMBL/GenBank/DDBJ databases">
        <title>Intensive care unit water sources are persistently colonized with multi-drug resistant bacteria and are the site of extensive horizontal gene transfer of antibiotic resistance genes.</title>
        <authorList>
            <person name="Diorio-Toth L."/>
        </authorList>
    </citation>
    <scope>NUCLEOTIDE SEQUENCE</scope>
    <source>
        <strain evidence="1">GD04153</strain>
    </source>
</reference>
<evidence type="ECO:0000313" key="2">
    <source>
        <dbReference type="Proteomes" id="UP001158087"/>
    </source>
</evidence>
<dbReference type="Proteomes" id="UP001158087">
    <property type="component" value="Unassembled WGS sequence"/>
</dbReference>
<gene>
    <name evidence="1" type="ORF">N7376_24425</name>
</gene>
<organism evidence="1 2">
    <name type="scientific">Brucella intermedia GD04153</name>
    <dbReference type="NCBI Taxonomy" id="2975438"/>
    <lineage>
        <taxon>Bacteria</taxon>
        <taxon>Pseudomonadati</taxon>
        <taxon>Pseudomonadota</taxon>
        <taxon>Alphaproteobacteria</taxon>
        <taxon>Hyphomicrobiales</taxon>
        <taxon>Brucellaceae</taxon>
        <taxon>Brucella/Ochrobactrum group</taxon>
        <taxon>Brucella</taxon>
    </lineage>
</organism>
<evidence type="ECO:0000313" key="1">
    <source>
        <dbReference type="EMBL" id="MDH0127118.1"/>
    </source>
</evidence>